<keyword evidence="4" id="KW-0862">Zinc</keyword>
<evidence type="ECO:0000313" key="6">
    <source>
        <dbReference type="EMBL" id="MDJ1492651.1"/>
    </source>
</evidence>
<proteinExistence type="predicted"/>
<dbReference type="SUPFAM" id="SSF56281">
    <property type="entry name" value="Metallo-hydrolase/oxidoreductase"/>
    <property type="match status" value="1"/>
</dbReference>
<organism evidence="6 7">
    <name type="scientific">Xanthocytophaga flava</name>
    <dbReference type="NCBI Taxonomy" id="3048013"/>
    <lineage>
        <taxon>Bacteria</taxon>
        <taxon>Pseudomonadati</taxon>
        <taxon>Bacteroidota</taxon>
        <taxon>Cytophagia</taxon>
        <taxon>Cytophagales</taxon>
        <taxon>Rhodocytophagaceae</taxon>
        <taxon>Xanthocytophaga</taxon>
    </lineage>
</organism>
<dbReference type="SMART" id="SM00849">
    <property type="entry name" value="Lactamase_B"/>
    <property type="match status" value="1"/>
</dbReference>
<dbReference type="RefSeq" id="WP_313993772.1">
    <property type="nucleotide sequence ID" value="NZ_JASJOT010000003.1"/>
</dbReference>
<comment type="caution">
    <text evidence="6">The sequence shown here is derived from an EMBL/GenBank/DDBJ whole genome shotgun (WGS) entry which is preliminary data.</text>
</comment>
<gene>
    <name evidence="6" type="ORF">QNI19_06885</name>
</gene>
<dbReference type="PANTHER" id="PTHR46233">
    <property type="entry name" value="HYDROXYACYLGLUTATHIONE HYDROLASE GLOC"/>
    <property type="match status" value="1"/>
</dbReference>
<keyword evidence="2" id="KW-0479">Metal-binding</keyword>
<reference evidence="6 7" key="1">
    <citation type="submission" date="2023-05" db="EMBL/GenBank/DDBJ databases">
        <authorList>
            <person name="Zhang X."/>
        </authorList>
    </citation>
    <scope>NUCLEOTIDE SEQUENCE [LARGE SCALE GENOMIC DNA]</scope>
    <source>
        <strain evidence="6 7">DM2B3-1</strain>
    </source>
</reference>
<dbReference type="PANTHER" id="PTHR46233:SF3">
    <property type="entry name" value="HYDROXYACYLGLUTATHIONE HYDROLASE GLOC"/>
    <property type="match status" value="1"/>
</dbReference>
<dbReference type="Proteomes" id="UP001228581">
    <property type="component" value="Unassembled WGS sequence"/>
</dbReference>
<dbReference type="EMBL" id="JASJOT010000003">
    <property type="protein sequence ID" value="MDJ1492651.1"/>
    <property type="molecule type" value="Genomic_DNA"/>
</dbReference>
<evidence type="ECO:0000256" key="1">
    <source>
        <dbReference type="ARBA" id="ARBA00001947"/>
    </source>
</evidence>
<dbReference type="Pfam" id="PF00753">
    <property type="entry name" value="Lactamase_B"/>
    <property type="match status" value="1"/>
</dbReference>
<comment type="cofactor">
    <cofactor evidence="1">
        <name>Zn(2+)</name>
        <dbReference type="ChEBI" id="CHEBI:29105"/>
    </cofactor>
</comment>
<dbReference type="InterPro" id="IPR036866">
    <property type="entry name" value="RibonucZ/Hydroxyglut_hydro"/>
</dbReference>
<dbReference type="CDD" id="cd06262">
    <property type="entry name" value="metallo-hydrolase-like_MBL-fold"/>
    <property type="match status" value="1"/>
</dbReference>
<evidence type="ECO:0000259" key="5">
    <source>
        <dbReference type="SMART" id="SM00849"/>
    </source>
</evidence>
<dbReference type="InterPro" id="IPR001279">
    <property type="entry name" value="Metallo-B-lactamas"/>
</dbReference>
<name>A0ABT7CGK6_9BACT</name>
<dbReference type="InterPro" id="IPR051453">
    <property type="entry name" value="MBL_Glyoxalase_II"/>
</dbReference>
<evidence type="ECO:0000256" key="3">
    <source>
        <dbReference type="ARBA" id="ARBA00022801"/>
    </source>
</evidence>
<dbReference type="Gene3D" id="3.60.15.10">
    <property type="entry name" value="Ribonuclease Z/Hydroxyacylglutathione hydrolase-like"/>
    <property type="match status" value="1"/>
</dbReference>
<keyword evidence="3" id="KW-0378">Hydrolase</keyword>
<evidence type="ECO:0000313" key="7">
    <source>
        <dbReference type="Proteomes" id="UP001228581"/>
    </source>
</evidence>
<keyword evidence="7" id="KW-1185">Reference proteome</keyword>
<feature type="domain" description="Metallo-beta-lactamase" evidence="5">
    <location>
        <begin position="13"/>
        <end position="195"/>
    </location>
</feature>
<evidence type="ECO:0000256" key="4">
    <source>
        <dbReference type="ARBA" id="ARBA00022833"/>
    </source>
</evidence>
<sequence length="212" mass="23772">MLHIQTFTFNPLAENTYVLYDDTLECVIIDPGCYERDEQETLAAFIEEKGLKVIKLLNTHGHFDHVFGNAYVKRTFGVSLFIHPLDEATLRSVITYASIYGFVRYEPAEPDGFLEEGDNVFFGNTQLKVLFLPGHAPGHIGFYSEKDGVLIGGDVLFKHSIGRTDLPGGDHQTLLRSIREKVFPLGDTVKVYPGHGPMTTVGEEKRANPYLH</sequence>
<protein>
    <submittedName>
        <fullName evidence="6">MBL fold metallo-hydrolase</fullName>
    </submittedName>
</protein>
<accession>A0ABT7CGK6</accession>
<evidence type="ECO:0000256" key="2">
    <source>
        <dbReference type="ARBA" id="ARBA00022723"/>
    </source>
</evidence>